<dbReference type="InterPro" id="IPR005227">
    <property type="entry name" value="YqgF"/>
</dbReference>
<dbReference type="SUPFAM" id="SSF53098">
    <property type="entry name" value="Ribonuclease H-like"/>
    <property type="match status" value="1"/>
</dbReference>
<dbReference type="PANTHER" id="PTHR33317:SF4">
    <property type="entry name" value="POLYNUCLEOTIDYL TRANSFERASE, RIBONUCLEASE H-LIKE SUPERFAMILY PROTEIN"/>
    <property type="match status" value="1"/>
</dbReference>
<evidence type="ECO:0000256" key="2">
    <source>
        <dbReference type="ARBA" id="ARBA00022517"/>
    </source>
</evidence>
<comment type="subcellular location">
    <subcellularLocation>
        <location evidence="5">Cytoplasm</location>
    </subcellularLocation>
</comment>
<keyword evidence="3 5" id="KW-0540">Nuclease</keyword>
<dbReference type="HAMAP" id="MF_00651">
    <property type="entry name" value="Nuclease_YqgF"/>
    <property type="match status" value="1"/>
</dbReference>
<evidence type="ECO:0000313" key="7">
    <source>
        <dbReference type="EMBL" id="RHA76980.1"/>
    </source>
</evidence>
<keyword evidence="4 5" id="KW-0378">Hydrolase</keyword>
<dbReference type="Pfam" id="PF03652">
    <property type="entry name" value="RuvX"/>
    <property type="match status" value="1"/>
</dbReference>
<evidence type="ECO:0000256" key="1">
    <source>
        <dbReference type="ARBA" id="ARBA00022490"/>
    </source>
</evidence>
<evidence type="ECO:0000256" key="5">
    <source>
        <dbReference type="HAMAP-Rule" id="MF_00651"/>
    </source>
</evidence>
<dbReference type="GO" id="GO:0016788">
    <property type="term" value="F:hydrolase activity, acting on ester bonds"/>
    <property type="evidence" value="ECO:0007669"/>
    <property type="project" value="UniProtKB-UniRule"/>
</dbReference>
<sequence>MSRIIAIDYGRKRTGIAVTDPMQIIANGLTTVPTHQLMDFLLKYVTQESVERIIVGHPKQMNNEDSENMKNIIPFINQLKKKLPKIPVELVDERFTSVLAHQAMLAGGLKKKDRQNKALVDEISATIILQSYLEGKRNMCNY</sequence>
<organism evidence="7 8">
    <name type="scientific">Phocaeicola coprophilus</name>
    <dbReference type="NCBI Taxonomy" id="387090"/>
    <lineage>
        <taxon>Bacteria</taxon>
        <taxon>Pseudomonadati</taxon>
        <taxon>Bacteroidota</taxon>
        <taxon>Bacteroidia</taxon>
        <taxon>Bacteroidales</taxon>
        <taxon>Bacteroidaceae</taxon>
        <taxon>Phocaeicola</taxon>
    </lineage>
</organism>
<dbReference type="NCBIfam" id="TIGR00250">
    <property type="entry name" value="RNAse_H_YqgF"/>
    <property type="match status" value="1"/>
</dbReference>
<dbReference type="GO" id="GO:0000967">
    <property type="term" value="P:rRNA 5'-end processing"/>
    <property type="evidence" value="ECO:0007669"/>
    <property type="project" value="UniProtKB-UniRule"/>
</dbReference>
<dbReference type="RefSeq" id="WP_008140432.1">
    <property type="nucleotide sequence ID" value="NZ_CABJGD010000008.1"/>
</dbReference>
<dbReference type="InterPro" id="IPR012337">
    <property type="entry name" value="RNaseH-like_sf"/>
</dbReference>
<proteinExistence type="inferred from homology"/>
<dbReference type="GeneID" id="78404993"/>
<evidence type="ECO:0000259" key="6">
    <source>
        <dbReference type="SMART" id="SM00732"/>
    </source>
</evidence>
<dbReference type="EC" id="3.1.-.-" evidence="5"/>
<protein>
    <recommendedName>
        <fullName evidence="5">Putative pre-16S rRNA nuclease</fullName>
        <ecNumber evidence="5">3.1.-.-</ecNumber>
    </recommendedName>
</protein>
<name>A0A413T1X7_9BACT</name>
<comment type="function">
    <text evidence="5">Could be a nuclease involved in processing of the 5'-end of pre-16S rRNA.</text>
</comment>
<comment type="caution">
    <text evidence="7">The sequence shown here is derived from an EMBL/GenBank/DDBJ whole genome shotgun (WGS) entry which is preliminary data.</text>
</comment>
<dbReference type="Proteomes" id="UP000283855">
    <property type="component" value="Unassembled WGS sequence"/>
</dbReference>
<dbReference type="PANTHER" id="PTHR33317">
    <property type="entry name" value="POLYNUCLEOTIDYL TRANSFERASE, RIBONUCLEASE H-LIKE SUPERFAMILY PROTEIN"/>
    <property type="match status" value="1"/>
</dbReference>
<keyword evidence="1 5" id="KW-0963">Cytoplasm</keyword>
<dbReference type="GO" id="GO:0005829">
    <property type="term" value="C:cytosol"/>
    <property type="evidence" value="ECO:0007669"/>
    <property type="project" value="TreeGrafter"/>
</dbReference>
<reference evidence="7 8" key="1">
    <citation type="submission" date="2018-08" db="EMBL/GenBank/DDBJ databases">
        <title>A genome reference for cultivated species of the human gut microbiota.</title>
        <authorList>
            <person name="Zou Y."/>
            <person name="Xue W."/>
            <person name="Luo G."/>
        </authorList>
    </citation>
    <scope>NUCLEOTIDE SEQUENCE [LARGE SCALE GENOMIC DNA]</scope>
    <source>
        <strain evidence="7 8">AM42-38</strain>
    </source>
</reference>
<evidence type="ECO:0000313" key="8">
    <source>
        <dbReference type="Proteomes" id="UP000283855"/>
    </source>
</evidence>
<dbReference type="GO" id="GO:0004518">
    <property type="term" value="F:nuclease activity"/>
    <property type="evidence" value="ECO:0007669"/>
    <property type="project" value="UniProtKB-KW"/>
</dbReference>
<dbReference type="CDD" id="cd16964">
    <property type="entry name" value="YqgF"/>
    <property type="match status" value="1"/>
</dbReference>
<feature type="domain" description="YqgF/RNase H-like" evidence="6">
    <location>
        <begin position="2"/>
        <end position="100"/>
    </location>
</feature>
<evidence type="ECO:0000256" key="3">
    <source>
        <dbReference type="ARBA" id="ARBA00022722"/>
    </source>
</evidence>
<dbReference type="Gene3D" id="3.30.420.140">
    <property type="entry name" value="YqgF/RNase H-like domain"/>
    <property type="match status" value="1"/>
</dbReference>
<dbReference type="EMBL" id="QSFT01000008">
    <property type="protein sequence ID" value="RHA76980.1"/>
    <property type="molecule type" value="Genomic_DNA"/>
</dbReference>
<comment type="similarity">
    <text evidence="5">Belongs to the YqgF HJR family.</text>
</comment>
<dbReference type="InterPro" id="IPR006641">
    <property type="entry name" value="YqgF/RNaseH-like_dom"/>
</dbReference>
<dbReference type="AlphaFoldDB" id="A0A413T1X7"/>
<dbReference type="SMART" id="SM00732">
    <property type="entry name" value="YqgFc"/>
    <property type="match status" value="1"/>
</dbReference>
<accession>A0A413T1X7</accession>
<keyword evidence="2 5" id="KW-0690">Ribosome biogenesis</keyword>
<gene>
    <name evidence="7" type="ORF">DW921_05550</name>
</gene>
<evidence type="ECO:0000256" key="4">
    <source>
        <dbReference type="ARBA" id="ARBA00022801"/>
    </source>
</evidence>
<dbReference type="InterPro" id="IPR037027">
    <property type="entry name" value="YqgF/RNaseH-like_dom_sf"/>
</dbReference>